<dbReference type="STRING" id="587.RB151_006280"/>
<feature type="chain" id="PRO_5011915144" evidence="1">
    <location>
        <begin position="21"/>
        <end position="136"/>
    </location>
</feature>
<dbReference type="Gene3D" id="3.30.1340.30">
    <property type="match status" value="1"/>
</dbReference>
<proteinExistence type="predicted"/>
<evidence type="ECO:0000313" key="4">
    <source>
        <dbReference type="EMBL" id="MBW3115240.1"/>
    </source>
</evidence>
<accession>A0A264VN65</accession>
<dbReference type="InterPro" id="IPR007055">
    <property type="entry name" value="BON_dom"/>
</dbReference>
<dbReference type="PANTHER" id="PTHR34606:SF16">
    <property type="entry name" value="BON DOMAIN-CONTAINING PROTEIN"/>
    <property type="match status" value="1"/>
</dbReference>
<dbReference type="PANTHER" id="PTHR34606">
    <property type="entry name" value="BON DOMAIN-CONTAINING PROTEIN"/>
    <property type="match status" value="1"/>
</dbReference>
<keyword evidence="1" id="KW-0732">Signal</keyword>
<evidence type="ECO:0000256" key="1">
    <source>
        <dbReference type="SAM" id="SignalP"/>
    </source>
</evidence>
<dbReference type="EMBL" id="CAHPSF010000003">
    <property type="protein sequence ID" value="CAB5684733.1"/>
    <property type="molecule type" value="Genomic_DNA"/>
</dbReference>
<organism evidence="5 6">
    <name type="scientific">Providencia rettgeri</name>
    <dbReference type="NCBI Taxonomy" id="587"/>
    <lineage>
        <taxon>Bacteria</taxon>
        <taxon>Pseudomonadati</taxon>
        <taxon>Pseudomonadota</taxon>
        <taxon>Gammaproteobacteria</taxon>
        <taxon>Enterobacterales</taxon>
        <taxon>Morganellaceae</taxon>
        <taxon>Providencia</taxon>
    </lineage>
</organism>
<feature type="signal peptide" evidence="1">
    <location>
        <begin position="1"/>
        <end position="20"/>
    </location>
</feature>
<reference evidence="3" key="2">
    <citation type="submission" date="2020-05" db="EMBL/GenBank/DDBJ databases">
        <authorList>
            <person name="Delgado-Blas J."/>
        </authorList>
    </citation>
    <scope>NUCLEOTIDE SEQUENCE</scope>
    <source>
        <strain evidence="3">BB1453</strain>
    </source>
</reference>
<dbReference type="AlphaFoldDB" id="A0A264VN65"/>
<evidence type="ECO:0000313" key="5">
    <source>
        <dbReference type="EMBL" id="OZS72753.1"/>
    </source>
</evidence>
<sequence length="136" mass="13869">MKKAKLLSLLGVIGLSWALAACSSSSDSALKKQASETWDSASKTVEMAGKDTGNAISSGAKNTGDYIDDSAITADVKGKLLGTKGISSNSVSVKTVNGVVYLSGFVKSADQIDKITQVASQVNGVKSVQNGLVIAN</sequence>
<comment type="caution">
    <text evidence="5">The sequence shown here is derived from an EMBL/GenBank/DDBJ whole genome shotgun (WGS) entry which is preliminary data.</text>
</comment>
<evidence type="ECO:0000313" key="6">
    <source>
        <dbReference type="Proteomes" id="UP000216001"/>
    </source>
</evidence>
<dbReference type="Pfam" id="PF04972">
    <property type="entry name" value="BON"/>
    <property type="match status" value="1"/>
</dbReference>
<dbReference type="GeneID" id="92273388"/>
<dbReference type="EMBL" id="JAHWLI010000004">
    <property type="protein sequence ID" value="MBW3115240.1"/>
    <property type="molecule type" value="Genomic_DNA"/>
</dbReference>
<dbReference type="PROSITE" id="PS51257">
    <property type="entry name" value="PROKAR_LIPOPROTEIN"/>
    <property type="match status" value="1"/>
</dbReference>
<gene>
    <name evidence="3" type="primary">osmY_1</name>
    <name evidence="5" type="ORF">CHI95_20290</name>
    <name evidence="3" type="ORF">GHA_01495</name>
    <name evidence="4" type="ORF">KYI77_02045</name>
</gene>
<dbReference type="InterPro" id="IPR051686">
    <property type="entry name" value="Lipoprotein_DolP"/>
</dbReference>
<dbReference type="RefSeq" id="WP_004905738.1">
    <property type="nucleotide sequence ID" value="NZ_ABDWLN020000007.1"/>
</dbReference>
<dbReference type="InterPro" id="IPR014004">
    <property type="entry name" value="Transpt-assoc_nodulatn_dom_bac"/>
</dbReference>
<dbReference type="PROSITE" id="PS50914">
    <property type="entry name" value="BON"/>
    <property type="match status" value="1"/>
</dbReference>
<dbReference type="Proteomes" id="UP000216001">
    <property type="component" value="Unassembled WGS sequence"/>
</dbReference>
<reference evidence="4" key="3">
    <citation type="submission" date="2021-07" db="EMBL/GenBank/DDBJ databases">
        <authorList>
            <person name="Stanton E."/>
        </authorList>
    </citation>
    <scope>NUCLEOTIDE SEQUENCE</scope>
    <source>
        <strain evidence="4">2021EL-01139</strain>
    </source>
</reference>
<evidence type="ECO:0000313" key="3">
    <source>
        <dbReference type="EMBL" id="CAB5684733.1"/>
    </source>
</evidence>
<dbReference type="Proteomes" id="UP001155882">
    <property type="component" value="Unassembled WGS sequence"/>
</dbReference>
<feature type="domain" description="BON" evidence="2">
    <location>
        <begin position="68"/>
        <end position="136"/>
    </location>
</feature>
<name>A0A264VN65_PRORE</name>
<protein>
    <submittedName>
        <fullName evidence="5">BON domain-containing protein</fullName>
    </submittedName>
    <submittedName>
        <fullName evidence="3">Osmotically-inducible protein Y</fullName>
    </submittedName>
</protein>
<dbReference type="SMART" id="SM00749">
    <property type="entry name" value="BON"/>
    <property type="match status" value="1"/>
</dbReference>
<reference evidence="5 6" key="1">
    <citation type="submission" date="2017-07" db="EMBL/GenBank/DDBJ databases">
        <title>blaIMP-27 on transferable plasmids in Proteus mirabilis and Providencia rettgeri.</title>
        <authorList>
            <person name="Potter R."/>
        </authorList>
    </citation>
    <scope>NUCLEOTIDE SEQUENCE [LARGE SCALE GENOMIC DNA]</scope>
    <source>
        <strain evidence="5 6">PR1</strain>
    </source>
</reference>
<dbReference type="EMBL" id="NOWC01000031">
    <property type="protein sequence ID" value="OZS72753.1"/>
    <property type="molecule type" value="Genomic_DNA"/>
</dbReference>
<evidence type="ECO:0000259" key="2">
    <source>
        <dbReference type="PROSITE" id="PS50914"/>
    </source>
</evidence>
<dbReference type="Proteomes" id="UP000834611">
    <property type="component" value="Unassembled WGS sequence"/>
</dbReference>